<dbReference type="GO" id="GO:0015097">
    <property type="term" value="F:mercury ion transmembrane transporter activity"/>
    <property type="evidence" value="ECO:0007669"/>
    <property type="project" value="InterPro"/>
</dbReference>
<keyword evidence="1" id="KW-0812">Transmembrane</keyword>
<feature type="transmembrane region" description="Helical" evidence="1">
    <location>
        <begin position="109"/>
        <end position="129"/>
    </location>
</feature>
<feature type="transmembrane region" description="Helical" evidence="1">
    <location>
        <begin position="84"/>
        <end position="103"/>
    </location>
</feature>
<feature type="transmembrane region" description="Helical" evidence="1">
    <location>
        <begin position="57"/>
        <end position="77"/>
    </location>
</feature>
<dbReference type="AlphaFoldDB" id="A0A7V8U9H8"/>
<dbReference type="GO" id="GO:0016020">
    <property type="term" value="C:membrane"/>
    <property type="evidence" value="ECO:0007669"/>
    <property type="project" value="InterPro"/>
</dbReference>
<accession>A0A7V8U9H8</accession>
<gene>
    <name evidence="2" type="ORF">FG486_12180</name>
</gene>
<dbReference type="InterPro" id="IPR004891">
    <property type="entry name" value="Mercury-R_MerC"/>
</dbReference>
<dbReference type="Proteomes" id="UP000589292">
    <property type="component" value="Unassembled WGS sequence"/>
</dbReference>
<keyword evidence="3" id="KW-1185">Reference proteome</keyword>
<evidence type="ECO:0000256" key="1">
    <source>
        <dbReference type="SAM" id="Phobius"/>
    </source>
</evidence>
<proteinExistence type="predicted"/>
<dbReference type="RefSeq" id="WP_181267683.1">
    <property type="nucleotide sequence ID" value="NZ_BAAAGB010000001.1"/>
</dbReference>
<comment type="caution">
    <text evidence="2">The sequence shown here is derived from an EMBL/GenBank/DDBJ whole genome shotgun (WGS) entry which is preliminary data.</text>
</comment>
<sequence length="138" mass="14825">MSESRRVTPSHAPKAADVAEGATITASLLCLAHCLVLPLLLASAPALSQSLALPFDLHLWIVLLAGPVSLWILIRAAWQRRHGILLLGLCGLSLLMAALVLPVTERQEIVISSIGSLSLAFTHIANWLARHPRLLVHS</sequence>
<keyword evidence="1" id="KW-1133">Transmembrane helix</keyword>
<organism evidence="2 3">
    <name type="scientific">Sphingomonas ursincola</name>
    <dbReference type="NCBI Taxonomy" id="56361"/>
    <lineage>
        <taxon>Bacteria</taxon>
        <taxon>Pseudomonadati</taxon>
        <taxon>Pseudomonadota</taxon>
        <taxon>Alphaproteobacteria</taxon>
        <taxon>Sphingomonadales</taxon>
        <taxon>Sphingomonadaceae</taxon>
        <taxon>Sphingomonas</taxon>
    </lineage>
</organism>
<protein>
    <submittedName>
        <fullName evidence="2">MerC domain-containing protein</fullName>
    </submittedName>
</protein>
<reference evidence="2 3" key="1">
    <citation type="journal article" date="1994" name="Int. J. Syst. Bacteriol.">
        <title>Phylogenetic positions of novel aerobic, bacteriochlorophyll a-containing bacteria and description of Roseococcus thiosulfatophilus gen. nov., sp. nov., Erythromicrobium ramosum gen. nov., sp. nov., and Erythrobacter litoralis sp. nov.</title>
        <authorList>
            <person name="Yurkov V."/>
            <person name="Stackebrandt E."/>
            <person name="Holmes A."/>
            <person name="Fuerst J.A."/>
            <person name="Hugenholtz P."/>
            <person name="Golecki J."/>
            <person name="Gad'on N."/>
            <person name="Gorlenko V.M."/>
            <person name="Kompantseva E.I."/>
            <person name="Drews G."/>
        </authorList>
    </citation>
    <scope>NUCLEOTIDE SEQUENCE [LARGE SCALE GENOMIC DNA]</scope>
    <source>
        <strain evidence="2 3">KR-99</strain>
    </source>
</reference>
<feature type="transmembrane region" description="Helical" evidence="1">
    <location>
        <begin position="21"/>
        <end position="45"/>
    </location>
</feature>
<name>A0A7V8U9H8_9SPHN</name>
<dbReference type="Pfam" id="PF03203">
    <property type="entry name" value="MerC"/>
    <property type="match status" value="1"/>
</dbReference>
<dbReference type="EMBL" id="VDES01000002">
    <property type="protein sequence ID" value="MBA1375098.1"/>
    <property type="molecule type" value="Genomic_DNA"/>
</dbReference>
<evidence type="ECO:0000313" key="3">
    <source>
        <dbReference type="Proteomes" id="UP000589292"/>
    </source>
</evidence>
<keyword evidence="1" id="KW-0472">Membrane</keyword>
<evidence type="ECO:0000313" key="2">
    <source>
        <dbReference type="EMBL" id="MBA1375098.1"/>
    </source>
</evidence>